<feature type="domain" description="Fibronectin type-III" evidence="2">
    <location>
        <begin position="240"/>
        <end position="336"/>
    </location>
</feature>
<sequence>MEYQLKDNFSKQMRYFLIIAISIITIFGFNFFKVAQTSAVADVTLTSSAFSDSDADDTHRASQWQVTTASGVYTSPTVDSGTDTTNKTTYLVSASNLTASTTYYWRVRYQDNHLAWSNWSSEGTFITDADAVPDTTPSCPTSITATAGDAQVVLSWGQPVSNDTGLFWIYRSTVSGETGSQIGTATISSYPASYTDTSLTNGTTYYYTVNAKNSGTGEESSGYNQVSATPVATAIVAVAVPNCPANLSSQAGDKAIDLSWDAPVSGSLYTGYKIYRSVVSGTQGSEVANITDISIKIYHDSGLTNETTYYYTVVAYNSSGEAVLCSQISNTPTGRPNCPSGATLSISGTRATLNWTNATNSDFSHVVIYRSQASGQTGDLVYTSGSSAINSFAEDINPATRYYYTIVSVDTDGNTSSGCNQISTSQIASCQTGFTAKKTTREKNYLTWTAGSQIYKNLLYKKVSEVFTQIAVLDSATNYFFDTDGGAADYELRAQYQNASSETTCGQATVSETIDPLCPTLPALTLAKPVLNIVGDTAQGVNGSYLDNIQFKSIDLAWSVPDFPLKTIYLSRDQGSVWVLDKNSTSYIDTNQGVSPTTYHLWAEYDLSQYNNPSNCPVPVSDVDFTFDLSNLGGFDILNPSDGSVYNRGDDLELVWTQPPVNSQDLVKGDHFDIDISDDGNYRKEYRNLPFFNPLENSFNRTPPADFGYKASTDLTNPLVKNIYTLANWESLLPFVVVDKQITIKVNLADSSGEILHTEQIVFTIRNPLIVARQANYPFSIASSIVTIPTMILMVLANALSASNSAGFMLIDKIINFSKLLPTKMNLFFTGSWLRRKRTSWGTILSEHSNKPVGKALVELHKEQFGKVVKTAITDPAGRFWFLISEPGQYFISTQKTGFRQFVSQSFNIFDINKLPINQKIYLKPVELETNVAMLKLLAFVFALAKVFDAIRIPVLVLGSIMSVYNLIVYPGLTTYIIFGLYIFLWVIEIILYLVPRPFGKVLDSISGAPLKMAIVRVFKFGQEKPIQTYVTDKIGRYHFLLSPGKYHFKVSKLGYNPWISTDYNLQNLHTKPNFKFYLQAVE</sequence>
<keyword evidence="1" id="KW-1133">Transmembrane helix</keyword>
<evidence type="ECO:0000313" key="4">
    <source>
        <dbReference type="Proteomes" id="UP000229421"/>
    </source>
</evidence>
<dbReference type="SUPFAM" id="SSF49464">
    <property type="entry name" value="Carboxypeptidase regulatory domain-like"/>
    <property type="match status" value="2"/>
</dbReference>
<dbReference type="Gene3D" id="2.60.40.10">
    <property type="entry name" value="Immunoglobulins"/>
    <property type="match status" value="4"/>
</dbReference>
<dbReference type="Proteomes" id="UP000229421">
    <property type="component" value="Unassembled WGS sequence"/>
</dbReference>
<feature type="transmembrane region" description="Helical" evidence="1">
    <location>
        <begin position="12"/>
        <end position="32"/>
    </location>
</feature>
<reference evidence="4" key="1">
    <citation type="submission" date="2017-09" db="EMBL/GenBank/DDBJ databases">
        <title>Depth-based differentiation of microbial function through sediment-hosted aquifers and enrichment of novel symbionts in the deep terrestrial subsurface.</title>
        <authorList>
            <person name="Probst A.J."/>
            <person name="Ladd B."/>
            <person name="Jarett J.K."/>
            <person name="Geller-Mcgrath D.E."/>
            <person name="Sieber C.M.K."/>
            <person name="Emerson J.B."/>
            <person name="Anantharaman K."/>
            <person name="Thomas B.C."/>
            <person name="Malmstrom R."/>
            <person name="Stieglmeier M."/>
            <person name="Klingl A."/>
            <person name="Woyke T."/>
            <person name="Ryan C.M."/>
            <person name="Banfield J.F."/>
        </authorList>
    </citation>
    <scope>NUCLEOTIDE SEQUENCE [LARGE SCALE GENOMIC DNA]</scope>
</reference>
<organism evidence="3 4">
    <name type="scientific">Candidatus Berkelbacteria bacterium CG_4_9_14_3_um_filter_39_23</name>
    <dbReference type="NCBI Taxonomy" id="1974508"/>
    <lineage>
        <taxon>Bacteria</taxon>
        <taxon>Candidatus Berkelbacteria</taxon>
    </lineage>
</organism>
<feature type="transmembrane region" description="Helical" evidence="1">
    <location>
        <begin position="973"/>
        <end position="995"/>
    </location>
</feature>
<accession>A0A2M8C5Z5</accession>
<dbReference type="InterPro" id="IPR008969">
    <property type="entry name" value="CarboxyPept-like_regulatory"/>
</dbReference>
<proteinExistence type="predicted"/>
<comment type="caution">
    <text evidence="3">The sequence shown here is derived from an EMBL/GenBank/DDBJ whole genome shotgun (WGS) entry which is preliminary data.</text>
</comment>
<dbReference type="SMART" id="SM00060">
    <property type="entry name" value="FN3"/>
    <property type="match status" value="3"/>
</dbReference>
<protein>
    <recommendedName>
        <fullName evidence="2">Fibronectin type-III domain-containing protein</fullName>
    </recommendedName>
</protein>
<dbReference type="Pfam" id="PF13620">
    <property type="entry name" value="CarboxypepD_reg"/>
    <property type="match status" value="1"/>
</dbReference>
<dbReference type="Gene3D" id="2.60.40.1120">
    <property type="entry name" value="Carboxypeptidase-like, regulatory domain"/>
    <property type="match status" value="2"/>
</dbReference>
<dbReference type="EMBL" id="PFTZ01000046">
    <property type="protein sequence ID" value="PJB51602.1"/>
    <property type="molecule type" value="Genomic_DNA"/>
</dbReference>
<dbReference type="InterPro" id="IPR036116">
    <property type="entry name" value="FN3_sf"/>
</dbReference>
<evidence type="ECO:0000259" key="2">
    <source>
        <dbReference type="PROSITE" id="PS50853"/>
    </source>
</evidence>
<keyword evidence="1" id="KW-0812">Transmembrane</keyword>
<evidence type="ECO:0000256" key="1">
    <source>
        <dbReference type="SAM" id="Phobius"/>
    </source>
</evidence>
<dbReference type="PROSITE" id="PS50853">
    <property type="entry name" value="FN3"/>
    <property type="match status" value="2"/>
</dbReference>
<dbReference type="InterPro" id="IPR013783">
    <property type="entry name" value="Ig-like_fold"/>
</dbReference>
<feature type="transmembrane region" description="Helical" evidence="1">
    <location>
        <begin position="937"/>
        <end position="961"/>
    </location>
</feature>
<dbReference type="SUPFAM" id="SSF49265">
    <property type="entry name" value="Fibronectin type III"/>
    <property type="match status" value="3"/>
</dbReference>
<dbReference type="InterPro" id="IPR003961">
    <property type="entry name" value="FN3_dom"/>
</dbReference>
<dbReference type="CDD" id="cd00063">
    <property type="entry name" value="FN3"/>
    <property type="match status" value="2"/>
</dbReference>
<keyword evidence="1" id="KW-0472">Membrane</keyword>
<dbReference type="AlphaFoldDB" id="A0A2M8C5Z5"/>
<feature type="domain" description="Fibronectin type-III" evidence="2">
    <location>
        <begin position="136"/>
        <end position="232"/>
    </location>
</feature>
<name>A0A2M8C5Z5_9BACT</name>
<gene>
    <name evidence="3" type="ORF">CO101_01590</name>
</gene>
<evidence type="ECO:0000313" key="3">
    <source>
        <dbReference type="EMBL" id="PJB51602.1"/>
    </source>
</evidence>